<evidence type="ECO:0000313" key="1">
    <source>
        <dbReference type="EMBL" id="AGS53181.1"/>
    </source>
</evidence>
<reference evidence="1" key="1">
    <citation type="submission" date="2012-03" db="EMBL/GenBank/DDBJ databases">
        <title>Functional metagenomics reveals considerable lignocellulase gene clusters in the gut microbiome of a wood-feeding higher termite.</title>
        <authorList>
            <person name="Liu N."/>
        </authorList>
    </citation>
    <scope>NUCLEOTIDE SEQUENCE</scope>
</reference>
<sequence length="49" mass="5311">MVGCNRPITNSLSQAGGRVKEVLQNVAGATKNLFAANRRAYQRGAVKFF</sequence>
<organism evidence="1">
    <name type="scientific">uncultured bacterium contig00081</name>
    <dbReference type="NCBI Taxonomy" id="1181557"/>
    <lineage>
        <taxon>Bacteria</taxon>
        <taxon>environmental samples</taxon>
    </lineage>
</organism>
<name>A0A806KMG2_9BACT</name>
<accession>A0A806KMG2</accession>
<dbReference type="AlphaFoldDB" id="A0A806KMG2"/>
<dbReference type="EMBL" id="JQ844224">
    <property type="protein sequence ID" value="AGS53181.1"/>
    <property type="molecule type" value="Genomic_DNA"/>
</dbReference>
<protein>
    <submittedName>
        <fullName evidence="1">Uncharacterized protein</fullName>
    </submittedName>
</protein>
<proteinExistence type="predicted"/>